<name>A0A1E3G063_9BACT</name>
<evidence type="ECO:0000256" key="1">
    <source>
        <dbReference type="SAM" id="Coils"/>
    </source>
</evidence>
<evidence type="ECO:0000313" key="3">
    <source>
        <dbReference type="Proteomes" id="UP000094570"/>
    </source>
</evidence>
<dbReference type="InterPro" id="IPR013389">
    <property type="entry name" value="CRISPR-assoc_prot_Cas8b"/>
</dbReference>
<keyword evidence="1" id="KW-0175">Coiled coil</keyword>
<comment type="caution">
    <text evidence="2">The sequence shown here is derived from an EMBL/GenBank/DDBJ whole genome shotgun (WGS) entry which is preliminary data.</text>
</comment>
<feature type="non-terminal residue" evidence="2">
    <location>
        <position position="497"/>
    </location>
</feature>
<dbReference type="RefSeq" id="WP_069293960.1">
    <property type="nucleotide sequence ID" value="NZ_LWAF01000030.1"/>
</dbReference>
<proteinExistence type="predicted"/>
<sequence>MLSGLIQIGKAIGATDIEEYLRNKVITKDLGEDAKIIQVRFKPNEKRIELISEEFDKSRLYKYLWVGNTKGSEPPKRLTTTDFFKLLTQAIPNIYEIVDNGPLKEALGKILEQLGCEKSERGKKTKRVVDFSYLQDASEELKQLWTNLNDLSDKKAVQELQEAIVNYLRQKFELSKKGLASIIFTAYLDDTPLVSFPEYRVMLYNEFVQDAFEDAIDGVCHGCGKVGKVTSNFQKIEMKFFITDKISFASNLKKEQFYKNYTLCSDCYVAFSSAEKFIKNYMQTKFSRVPYKCYVIPEFLFDTPLPIESFRDRAMRMLNVTETLNYSDKWNEFRKEVEDLLDSSSFLLNYVFVEESNAAVKIKKIITDVPPSRIKQVIREREATFERFKNLIDPFETASRPVSRLDFDRILYLFPVRKERPNNILEIYDSILTGKHLDARKLINDFVEVITIHYYSKYNSYVHKEQKNEDQVIFSVIDHIIDSNQFLYYAEKLGIIE</sequence>
<dbReference type="STRING" id="1008305.A4H02_09605"/>
<protein>
    <recommendedName>
        <fullName evidence="4">Type I-B CRISPR-associated protein Cas8b/Csh1</fullName>
    </recommendedName>
</protein>
<gene>
    <name evidence="2" type="ORF">A4H02_09605</name>
</gene>
<organism evidence="2 3">
    <name type="scientific">Fervidobacterium thailandense</name>
    <dbReference type="NCBI Taxonomy" id="1008305"/>
    <lineage>
        <taxon>Bacteria</taxon>
        <taxon>Thermotogati</taxon>
        <taxon>Thermotogota</taxon>
        <taxon>Thermotogae</taxon>
        <taxon>Thermotogales</taxon>
        <taxon>Fervidobacteriaceae</taxon>
        <taxon>Fervidobacterium</taxon>
    </lineage>
</organism>
<evidence type="ECO:0008006" key="4">
    <source>
        <dbReference type="Google" id="ProtNLM"/>
    </source>
</evidence>
<reference evidence="3" key="1">
    <citation type="submission" date="2016-04" db="EMBL/GenBank/DDBJ databases">
        <title>The genome sequence project of a novel Fervidobacterium isolate from a hot spring in Thailand.</title>
        <authorList>
            <person name="Gonzalez J.M."/>
            <person name="Cuecas A."/>
            <person name="Kanoksilapatham W."/>
        </authorList>
    </citation>
    <scope>NUCLEOTIDE SEQUENCE [LARGE SCALE GENOMIC DNA]</scope>
    <source>
        <strain evidence="3">FC2004</strain>
    </source>
</reference>
<evidence type="ECO:0000313" key="2">
    <source>
        <dbReference type="EMBL" id="ODN29654.1"/>
    </source>
</evidence>
<dbReference type="AlphaFoldDB" id="A0A1E3G063"/>
<dbReference type="Pfam" id="PF09484">
    <property type="entry name" value="Cas_TM1802"/>
    <property type="match status" value="1"/>
</dbReference>
<feature type="coiled-coil region" evidence="1">
    <location>
        <begin position="134"/>
        <end position="177"/>
    </location>
</feature>
<dbReference type="OrthoDB" id="1064164at2"/>
<accession>A0A1E3G063</accession>
<dbReference type="EMBL" id="LWAF01000030">
    <property type="protein sequence ID" value="ODN29654.1"/>
    <property type="molecule type" value="Genomic_DNA"/>
</dbReference>
<dbReference type="Proteomes" id="UP000094570">
    <property type="component" value="Unassembled WGS sequence"/>
</dbReference>
<keyword evidence="3" id="KW-1185">Reference proteome</keyword>